<evidence type="ECO:0000256" key="1">
    <source>
        <dbReference type="ARBA" id="ARBA00022679"/>
    </source>
</evidence>
<dbReference type="SUPFAM" id="SSF55729">
    <property type="entry name" value="Acyl-CoA N-acyltransferases (Nat)"/>
    <property type="match status" value="1"/>
</dbReference>
<dbReference type="PROSITE" id="PS51186">
    <property type="entry name" value="GNAT"/>
    <property type="match status" value="1"/>
</dbReference>
<dbReference type="Proteomes" id="UP000747110">
    <property type="component" value="Unassembled WGS sequence"/>
</dbReference>
<proteinExistence type="predicted"/>
<evidence type="ECO:0000313" key="5">
    <source>
        <dbReference type="EMBL" id="GIM06363.1"/>
    </source>
</evidence>
<dbReference type="InterPro" id="IPR050680">
    <property type="entry name" value="YpeA/RimI_acetyltransf"/>
</dbReference>
<accession>A0A8J4CL30</accession>
<protein>
    <recommendedName>
        <fullName evidence="3">N-acetyltransferase domain-containing protein</fullName>
    </recommendedName>
</protein>
<keyword evidence="6" id="KW-1185">Reference proteome</keyword>
<organism evidence="4 6">
    <name type="scientific">Volvox reticuliferus</name>
    <dbReference type="NCBI Taxonomy" id="1737510"/>
    <lineage>
        <taxon>Eukaryota</taxon>
        <taxon>Viridiplantae</taxon>
        <taxon>Chlorophyta</taxon>
        <taxon>core chlorophytes</taxon>
        <taxon>Chlorophyceae</taxon>
        <taxon>CS clade</taxon>
        <taxon>Chlamydomonadales</taxon>
        <taxon>Volvocaceae</taxon>
        <taxon>Volvox</taxon>
    </lineage>
</organism>
<dbReference type="PANTHER" id="PTHR43420">
    <property type="entry name" value="ACETYLTRANSFERASE"/>
    <property type="match status" value="1"/>
</dbReference>
<name>A0A8J4CL30_9CHLO</name>
<dbReference type="Gene3D" id="3.40.630.30">
    <property type="match status" value="1"/>
</dbReference>
<evidence type="ECO:0000256" key="2">
    <source>
        <dbReference type="ARBA" id="ARBA00023315"/>
    </source>
</evidence>
<comment type="caution">
    <text evidence="4">The sequence shown here is derived from an EMBL/GenBank/DDBJ whole genome shotgun (WGS) entry which is preliminary data.</text>
</comment>
<gene>
    <name evidence="4" type="ORF">Vretifemale_13818</name>
    <name evidence="5" type="ORF">Vretimale_10643</name>
</gene>
<sequence length="245" mass="26579">MLSSYAGTARPYNPLYYYRARGYLRQPTRVHSREAVTRPSDSVHHIAVLRSIGEFSWDNIKQVAALLSAAFYEDEEAWNRGTANAREPPLAGALFGWASLFAVLTQHVVYGNNYLTLLASENEKVVGCCGLSFDSAPDDVTAATGLAAGSQYGLLTGLAVAHAHRRCGVASKLLAAAAAATAARLPPPAMLALLVARTNTPALRLYVRQGFEEQPDWVDARWQAEAEKGKVGKPRRLLLVRLLSS</sequence>
<keyword evidence="1" id="KW-0808">Transferase</keyword>
<evidence type="ECO:0000313" key="6">
    <source>
        <dbReference type="Proteomes" id="UP000747110"/>
    </source>
</evidence>
<dbReference type="CDD" id="cd04301">
    <property type="entry name" value="NAT_SF"/>
    <property type="match status" value="1"/>
</dbReference>
<dbReference type="Pfam" id="PF00583">
    <property type="entry name" value="Acetyltransf_1"/>
    <property type="match status" value="1"/>
</dbReference>
<dbReference type="EMBL" id="BNCP01000032">
    <property type="protein sequence ID" value="GIL85359.1"/>
    <property type="molecule type" value="Genomic_DNA"/>
</dbReference>
<keyword evidence="2" id="KW-0012">Acyltransferase</keyword>
<dbReference type="GO" id="GO:0016747">
    <property type="term" value="F:acyltransferase activity, transferring groups other than amino-acyl groups"/>
    <property type="evidence" value="ECO:0007669"/>
    <property type="project" value="InterPro"/>
</dbReference>
<reference evidence="4" key="1">
    <citation type="journal article" date="2021" name="Proc. Natl. Acad. Sci. U.S.A.">
        <title>Three genomes in the algal genus Volvox reveal the fate of a haploid sex-determining region after a transition to homothallism.</title>
        <authorList>
            <person name="Yamamoto K."/>
            <person name="Hamaji T."/>
            <person name="Kawai-Toyooka H."/>
            <person name="Matsuzaki R."/>
            <person name="Takahashi F."/>
            <person name="Nishimura Y."/>
            <person name="Kawachi M."/>
            <person name="Noguchi H."/>
            <person name="Minakuchi Y."/>
            <person name="Umen J.G."/>
            <person name="Toyoda A."/>
            <person name="Nozaki H."/>
        </authorList>
    </citation>
    <scope>NUCLEOTIDE SEQUENCE</scope>
    <source>
        <strain evidence="5">NIES-3785</strain>
        <strain evidence="4">NIES-3786</strain>
    </source>
</reference>
<dbReference type="OrthoDB" id="544465at2759"/>
<feature type="domain" description="N-acetyltransferase" evidence="3">
    <location>
        <begin position="47"/>
        <end position="227"/>
    </location>
</feature>
<evidence type="ECO:0000259" key="3">
    <source>
        <dbReference type="PROSITE" id="PS51186"/>
    </source>
</evidence>
<dbReference type="EMBL" id="BNCQ01000021">
    <property type="protein sequence ID" value="GIM06363.1"/>
    <property type="molecule type" value="Genomic_DNA"/>
</dbReference>
<dbReference type="InterPro" id="IPR016181">
    <property type="entry name" value="Acyl_CoA_acyltransferase"/>
</dbReference>
<dbReference type="Proteomes" id="UP000722791">
    <property type="component" value="Unassembled WGS sequence"/>
</dbReference>
<dbReference type="InterPro" id="IPR000182">
    <property type="entry name" value="GNAT_dom"/>
</dbReference>
<dbReference type="AlphaFoldDB" id="A0A8J4CL30"/>
<evidence type="ECO:0000313" key="4">
    <source>
        <dbReference type="EMBL" id="GIL85359.1"/>
    </source>
</evidence>